<dbReference type="SUPFAM" id="SSF89392">
    <property type="entry name" value="Prokaryotic lipoproteins and lipoprotein localization factors"/>
    <property type="match status" value="1"/>
</dbReference>
<evidence type="ECO:0000256" key="3">
    <source>
        <dbReference type="ARBA" id="ARBA00022475"/>
    </source>
</evidence>
<keyword evidence="7" id="KW-1185">Reference proteome</keyword>
<evidence type="ECO:0000313" key="7">
    <source>
        <dbReference type="Proteomes" id="UP000182938"/>
    </source>
</evidence>
<reference evidence="6 7" key="1">
    <citation type="submission" date="2015-11" db="EMBL/GenBank/DDBJ databases">
        <authorList>
            <person name="Zhang Y."/>
            <person name="Guo Z."/>
        </authorList>
    </citation>
    <scope>NUCLEOTIDE SEQUENCE [LARGE SCALE GENOMIC DNA]</scope>
    <source>
        <strain evidence="6 7">YFY001</strain>
    </source>
</reference>
<feature type="compositionally biased region" description="Gly residues" evidence="4">
    <location>
        <begin position="20"/>
        <end position="29"/>
    </location>
</feature>
<dbReference type="Pfam" id="PF07161">
    <property type="entry name" value="LppX_LprAFG"/>
    <property type="match status" value="1"/>
</dbReference>
<dbReference type="EMBL" id="CP013290">
    <property type="protein sequence ID" value="APH00449.1"/>
    <property type="molecule type" value="Genomic_DNA"/>
</dbReference>
<evidence type="ECO:0000256" key="1">
    <source>
        <dbReference type="ARBA" id="ARBA00004196"/>
    </source>
</evidence>
<protein>
    <recommendedName>
        <fullName evidence="8">LppX_LprAFG lipoprotein</fullName>
    </recommendedName>
</protein>
<comment type="similarity">
    <text evidence="2">Belongs to the LppX/LprAFG lipoprotein family.</text>
</comment>
<dbReference type="InterPro" id="IPR009830">
    <property type="entry name" value="LppX/LprAFG"/>
</dbReference>
<keyword evidence="5" id="KW-0732">Signal</keyword>
<name>A0A1L3MDL9_9MICO</name>
<sequence>MRTAAIALTAATALALSACGGDGGPGPTAGSGDDSVSNSSTPTPGGSKGSTPGGSSTSSPRSTSSSGSDEPTLSNSTKSSSTSPSSSTSTNTGKPFDPKEFTDRLEAAVDANPTVKIDVTAKIAGQSQASATGVQDLEADALDMDVSLAGQQLGYKLVDGQYYLAQPPKWVKVTEGSTNPLIKTTLDQVKILSMRRQLDAFVAGVHKAGNKGTEDVGGVPTTHYTATVDTRTSLRELGMEPAEGAPDTVIYDVWLDEDDLIRKMEFTLNGATARLLASEWGEPVSITKPKSSELAEVP</sequence>
<dbReference type="AlphaFoldDB" id="A0A1L3MDL9"/>
<evidence type="ECO:0008006" key="8">
    <source>
        <dbReference type="Google" id="ProtNLM"/>
    </source>
</evidence>
<dbReference type="RefSeq" id="WP_072623622.1">
    <property type="nucleotide sequence ID" value="NZ_CP013290.1"/>
</dbReference>
<evidence type="ECO:0000313" key="6">
    <source>
        <dbReference type="EMBL" id="APH00449.1"/>
    </source>
</evidence>
<accession>A0A1L3MDL9</accession>
<feature type="chain" id="PRO_5039308724" description="LppX_LprAFG lipoprotein" evidence="5">
    <location>
        <begin position="21"/>
        <end position="298"/>
    </location>
</feature>
<proteinExistence type="inferred from homology"/>
<gene>
    <name evidence="6" type="ORF">ASJ30_01980</name>
</gene>
<evidence type="ECO:0000256" key="4">
    <source>
        <dbReference type="SAM" id="MobiDB-lite"/>
    </source>
</evidence>
<evidence type="ECO:0000256" key="2">
    <source>
        <dbReference type="ARBA" id="ARBA00009194"/>
    </source>
</evidence>
<dbReference type="PROSITE" id="PS51257">
    <property type="entry name" value="PROKAR_LIPOPROTEIN"/>
    <property type="match status" value="1"/>
</dbReference>
<feature type="compositionally biased region" description="Low complexity" evidence="4">
    <location>
        <begin position="30"/>
        <end position="45"/>
    </location>
</feature>
<keyword evidence="3" id="KW-0472">Membrane</keyword>
<dbReference type="InterPro" id="IPR029046">
    <property type="entry name" value="LolA/LolB/LppX"/>
</dbReference>
<evidence type="ECO:0000256" key="5">
    <source>
        <dbReference type="SAM" id="SignalP"/>
    </source>
</evidence>
<dbReference type="Gene3D" id="2.50.20.20">
    <property type="match status" value="1"/>
</dbReference>
<organism evidence="6 7">
    <name type="scientific">Janibacter indicus</name>
    <dbReference type="NCBI Taxonomy" id="857417"/>
    <lineage>
        <taxon>Bacteria</taxon>
        <taxon>Bacillati</taxon>
        <taxon>Actinomycetota</taxon>
        <taxon>Actinomycetes</taxon>
        <taxon>Micrococcales</taxon>
        <taxon>Intrasporangiaceae</taxon>
        <taxon>Janibacter</taxon>
    </lineage>
</organism>
<dbReference type="KEGG" id="jte:ASJ30_01980"/>
<feature type="region of interest" description="Disordered" evidence="4">
    <location>
        <begin position="17"/>
        <end position="99"/>
    </location>
</feature>
<comment type="subcellular location">
    <subcellularLocation>
        <location evidence="1">Cell envelope</location>
    </subcellularLocation>
</comment>
<feature type="signal peptide" evidence="5">
    <location>
        <begin position="1"/>
        <end position="20"/>
    </location>
</feature>
<keyword evidence="3" id="KW-1003">Cell membrane</keyword>
<feature type="compositionally biased region" description="Low complexity" evidence="4">
    <location>
        <begin position="53"/>
        <end position="92"/>
    </location>
</feature>
<dbReference type="GO" id="GO:0030313">
    <property type="term" value="C:cell envelope"/>
    <property type="evidence" value="ECO:0007669"/>
    <property type="project" value="UniProtKB-SubCell"/>
</dbReference>
<dbReference type="Proteomes" id="UP000182938">
    <property type="component" value="Chromosome"/>
</dbReference>